<feature type="compositionally biased region" description="Pro residues" evidence="1">
    <location>
        <begin position="182"/>
        <end position="265"/>
    </location>
</feature>
<feature type="compositionally biased region" description="Pro residues" evidence="1">
    <location>
        <begin position="274"/>
        <end position="309"/>
    </location>
</feature>
<protein>
    <submittedName>
        <fullName evidence="2">Uncharacterized protein</fullName>
    </submittedName>
</protein>
<name>A0A1Y1ICT9_KLENI</name>
<evidence type="ECO:0000256" key="1">
    <source>
        <dbReference type="SAM" id="MobiDB-lite"/>
    </source>
</evidence>
<dbReference type="EMBL" id="DF237407">
    <property type="protein sequence ID" value="GAQ88774.1"/>
    <property type="molecule type" value="Genomic_DNA"/>
</dbReference>
<evidence type="ECO:0000313" key="3">
    <source>
        <dbReference type="Proteomes" id="UP000054558"/>
    </source>
</evidence>
<reference evidence="2 3" key="1">
    <citation type="journal article" date="2014" name="Nat. Commun.">
        <title>Klebsormidium flaccidum genome reveals primary factors for plant terrestrial adaptation.</title>
        <authorList>
            <person name="Hori K."/>
            <person name="Maruyama F."/>
            <person name="Fujisawa T."/>
            <person name="Togashi T."/>
            <person name="Yamamoto N."/>
            <person name="Seo M."/>
            <person name="Sato S."/>
            <person name="Yamada T."/>
            <person name="Mori H."/>
            <person name="Tajima N."/>
            <person name="Moriyama T."/>
            <person name="Ikeuchi M."/>
            <person name="Watanabe M."/>
            <person name="Wada H."/>
            <person name="Kobayashi K."/>
            <person name="Saito M."/>
            <person name="Masuda T."/>
            <person name="Sasaki-Sekimoto Y."/>
            <person name="Mashiguchi K."/>
            <person name="Awai K."/>
            <person name="Shimojima M."/>
            <person name="Masuda S."/>
            <person name="Iwai M."/>
            <person name="Nobusawa T."/>
            <person name="Narise T."/>
            <person name="Kondo S."/>
            <person name="Saito H."/>
            <person name="Sato R."/>
            <person name="Murakawa M."/>
            <person name="Ihara Y."/>
            <person name="Oshima-Yamada Y."/>
            <person name="Ohtaka K."/>
            <person name="Satoh M."/>
            <person name="Sonobe K."/>
            <person name="Ishii M."/>
            <person name="Ohtani R."/>
            <person name="Kanamori-Sato M."/>
            <person name="Honoki R."/>
            <person name="Miyazaki D."/>
            <person name="Mochizuki H."/>
            <person name="Umetsu J."/>
            <person name="Higashi K."/>
            <person name="Shibata D."/>
            <person name="Kamiya Y."/>
            <person name="Sato N."/>
            <person name="Nakamura Y."/>
            <person name="Tabata S."/>
            <person name="Ida S."/>
            <person name="Kurokawa K."/>
            <person name="Ohta H."/>
        </authorList>
    </citation>
    <scope>NUCLEOTIDE SEQUENCE [LARGE SCALE GENOMIC DNA]</scope>
    <source>
        <strain evidence="2 3">NIES-2285</strain>
    </source>
</reference>
<feature type="compositionally biased region" description="Low complexity" evidence="1">
    <location>
        <begin position="169"/>
        <end position="181"/>
    </location>
</feature>
<dbReference type="OMA" id="INHSEDY"/>
<accession>A0A1Y1ICT9</accession>
<feature type="region of interest" description="Disordered" evidence="1">
    <location>
        <begin position="155"/>
        <end position="326"/>
    </location>
</feature>
<dbReference type="Proteomes" id="UP000054558">
    <property type="component" value="Unassembled WGS sequence"/>
</dbReference>
<sequence length="517" mass="53929">MFDPQRAVWFVMPQWAFRYTYNICDRTASWFVLPADKTFRSVVLNTVQGKVYFFTSDKANPVYTSSTWLRQAKTTVTLRNWTKAGLEMTSGLHWQLLSSSTVTSSVLARRTSAGTNLTCYTGAFSTTTDLGLLVHDSTANGVGLMSVSGIGLPSPDHPLLQLNPPRPGPSISAPNRIISPNSPSPPDPAPPVQPPPDQGPPGEQPLPKQPPPGALPADQPPPVSFPPPEQPPPNEPPPVDPNPPSPVTSPPFYQPPPPAFPPALDPPSRESPMNQPPPDSAPPPQVPQSPSSQPPPNLPPPASPPPSSPPLLRATPHPPHAPCDPNFVDSCSGSGNGTAIAITISTRGRNVDLLEGGSITPAFKTPVAVTTLDYGSTLPAVFADVVSALFLTQTPAHGSGSALFFAPDSGTLAFPVSGPAPSGSVYINAGAQPMGCSASDAWQAATGAAPRACAWRATLAGLYARTYDAIANTAATSALHPENGGGIYGLYLYKKAEIVVPSSTVTVDPPNAPAFRG</sequence>
<evidence type="ECO:0000313" key="2">
    <source>
        <dbReference type="EMBL" id="GAQ88774.1"/>
    </source>
</evidence>
<proteinExistence type="predicted"/>
<dbReference type="AlphaFoldDB" id="A0A1Y1ICT9"/>
<organism evidence="2 3">
    <name type="scientific">Klebsormidium nitens</name>
    <name type="common">Green alga</name>
    <name type="synonym">Ulothrix nitens</name>
    <dbReference type="NCBI Taxonomy" id="105231"/>
    <lineage>
        <taxon>Eukaryota</taxon>
        <taxon>Viridiplantae</taxon>
        <taxon>Streptophyta</taxon>
        <taxon>Klebsormidiophyceae</taxon>
        <taxon>Klebsormidiales</taxon>
        <taxon>Klebsormidiaceae</taxon>
        <taxon>Klebsormidium</taxon>
    </lineage>
</organism>
<dbReference type="STRING" id="105231.A0A1Y1ICT9"/>
<gene>
    <name evidence="2" type="ORF">KFL_004580040</name>
</gene>
<keyword evidence="3" id="KW-1185">Reference proteome</keyword>